<dbReference type="Proteomes" id="UP001144297">
    <property type="component" value="Unassembled WGS sequence"/>
</dbReference>
<name>A0A9W6GFM9_9BACT</name>
<protein>
    <submittedName>
        <fullName evidence="4">Pilus (MSHA type) biogenesis protein MshL</fullName>
    </submittedName>
</protein>
<dbReference type="EMBL" id="BSDX01000001">
    <property type="protein sequence ID" value="GLI54398.1"/>
    <property type="molecule type" value="Genomic_DNA"/>
</dbReference>
<dbReference type="PANTHER" id="PTHR30332">
    <property type="entry name" value="PROBABLE GENERAL SECRETION PATHWAY PROTEIN D"/>
    <property type="match status" value="1"/>
</dbReference>
<evidence type="ECO:0000313" key="5">
    <source>
        <dbReference type="Proteomes" id="UP001144297"/>
    </source>
</evidence>
<dbReference type="Pfam" id="PF00263">
    <property type="entry name" value="Secretin"/>
    <property type="match status" value="1"/>
</dbReference>
<dbReference type="NCBIfam" id="TIGR02519">
    <property type="entry name" value="pilus_MshL"/>
    <property type="match status" value="1"/>
</dbReference>
<organism evidence="4 5">
    <name type="scientific">Thermodesulfovibrio yellowstonii</name>
    <dbReference type="NCBI Taxonomy" id="28262"/>
    <lineage>
        <taxon>Bacteria</taxon>
        <taxon>Pseudomonadati</taxon>
        <taxon>Nitrospirota</taxon>
        <taxon>Thermodesulfovibrionia</taxon>
        <taxon>Thermodesulfovibrionales</taxon>
        <taxon>Thermodesulfovibrionaceae</taxon>
        <taxon>Thermodesulfovibrio</taxon>
    </lineage>
</organism>
<keyword evidence="2" id="KW-0732">Signal</keyword>
<accession>A0A9W6GFM9</accession>
<dbReference type="PRINTS" id="PR00811">
    <property type="entry name" value="BCTERIALGSPD"/>
</dbReference>
<proteinExistence type="inferred from homology"/>
<dbReference type="GO" id="GO:0009306">
    <property type="term" value="P:protein secretion"/>
    <property type="evidence" value="ECO:0007669"/>
    <property type="project" value="InterPro"/>
</dbReference>
<keyword evidence="5" id="KW-1185">Reference proteome</keyword>
<dbReference type="InterPro" id="IPR050810">
    <property type="entry name" value="Bact_Secretion_Sys_Channel"/>
</dbReference>
<dbReference type="PANTHER" id="PTHR30332:SF17">
    <property type="entry name" value="TYPE IV PILIATION SYSTEM PROTEIN DR_0774-RELATED"/>
    <property type="match status" value="1"/>
</dbReference>
<evidence type="ECO:0000256" key="2">
    <source>
        <dbReference type="SAM" id="SignalP"/>
    </source>
</evidence>
<feature type="domain" description="Type II/III secretion system secretin-like" evidence="3">
    <location>
        <begin position="358"/>
        <end position="536"/>
    </location>
</feature>
<dbReference type="InterPro" id="IPR001775">
    <property type="entry name" value="GspD/PilQ"/>
</dbReference>
<reference evidence="4" key="1">
    <citation type="submission" date="2022-12" db="EMBL/GenBank/DDBJ databases">
        <title>Reference genome sequencing for broad-spectrum identification of bacterial and archaeal isolates by mass spectrometry.</title>
        <authorList>
            <person name="Sekiguchi Y."/>
            <person name="Tourlousse D.M."/>
        </authorList>
    </citation>
    <scope>NUCLEOTIDE SEQUENCE</scope>
    <source>
        <strain evidence="4">TSL-P1</strain>
    </source>
</reference>
<comment type="similarity">
    <text evidence="1">Belongs to the bacterial secretin family.</text>
</comment>
<dbReference type="GO" id="GO:0015627">
    <property type="term" value="C:type II protein secretion system complex"/>
    <property type="evidence" value="ECO:0007669"/>
    <property type="project" value="TreeGrafter"/>
</dbReference>
<evidence type="ECO:0000313" key="4">
    <source>
        <dbReference type="EMBL" id="GLI54398.1"/>
    </source>
</evidence>
<evidence type="ECO:0000256" key="1">
    <source>
        <dbReference type="RuleBase" id="RU004003"/>
    </source>
</evidence>
<gene>
    <name evidence="4" type="ORF">TISLANDTSLP1_20910</name>
</gene>
<dbReference type="Gene3D" id="3.30.1370.130">
    <property type="match status" value="1"/>
</dbReference>
<evidence type="ECO:0000259" key="3">
    <source>
        <dbReference type="Pfam" id="PF00263"/>
    </source>
</evidence>
<feature type="chain" id="PRO_5040839776" evidence="2">
    <location>
        <begin position="20"/>
        <end position="538"/>
    </location>
</feature>
<sequence length="538" mass="58772">MVKAGKLLILLLLFLHACSGMEMKGEIKIPHIEFPKKEEVAKKEVPPDYRIETEDITPLKMKRVSVNARQTPMRDILLVLCKDAGLNLVIEKDVDPNVPITLFLSNVTLKDALDAVFSSTDYFYKVERNMLLVKDTDTKIFHLSTIPIQQNYSTDVGGDILGGVTGQLPGSTTTGSTSTSGTTGTTVLKGNISKSEKTDDTAYKFWDSIERALSTIFGTSAAPKAVTQPATAGQPAQTAIGQSRESYVINRMTGTIMVTATKKNMNRVQEYLETVKKVMSRQVLIEAKVIEVALSKSLKYGIDWSFLREWTHGTHTWSIGGATSGFTNVIGSGDPYSKIQFSLTTTAIKEFSSLIKALGEFGDVRTLSNPRVSIMNGQTSLFTVGRNYSFISKAQSNVTTSGTGSPIITYTVETSNLLSGLIIGIVPYIDEKGEISLTITPIVSNLIEMRSATFGSSGAETTIQLPRVDLRELSTTVKVKDGEIIIIGGMIKKEESFSENKMPLLGDIPVVGELFKSKDKEETNTELVILLQPRIIPQ</sequence>
<dbReference type="InterPro" id="IPR013358">
    <property type="entry name" value="Pilus_biogenesis_MshL"/>
</dbReference>
<comment type="caution">
    <text evidence="4">The sequence shown here is derived from an EMBL/GenBank/DDBJ whole genome shotgun (WGS) entry which is preliminary data.</text>
</comment>
<feature type="signal peptide" evidence="2">
    <location>
        <begin position="1"/>
        <end position="19"/>
    </location>
</feature>
<dbReference type="InterPro" id="IPR004846">
    <property type="entry name" value="T2SS/T3SS_dom"/>
</dbReference>
<dbReference type="AlphaFoldDB" id="A0A9W6GFM9"/>